<reference evidence="3 4" key="2">
    <citation type="journal article" date="2017" name="Front. Plant Sci.">
        <title>Gene Classification and Mining of Molecular Markers Useful in Red Clover (Trifolium pratense) Breeding.</title>
        <authorList>
            <person name="Istvanek J."/>
            <person name="Dluhosova J."/>
            <person name="Dluhos P."/>
            <person name="Patkova L."/>
            <person name="Nedelnik J."/>
            <person name="Repkova J."/>
        </authorList>
    </citation>
    <scope>NUCLEOTIDE SEQUENCE [LARGE SCALE GENOMIC DNA]</scope>
    <source>
        <strain evidence="4">cv. Tatra</strain>
        <tissue evidence="3">Young leaves</tissue>
    </source>
</reference>
<accession>A0A2K3M3G3</accession>
<name>A0A2K3M3G3_TRIPR</name>
<proteinExistence type="predicted"/>
<evidence type="ECO:0000259" key="2">
    <source>
        <dbReference type="Pfam" id="PF20167"/>
    </source>
</evidence>
<dbReference type="AlphaFoldDB" id="A0A2K3M3G3"/>
<gene>
    <name evidence="3" type="ORF">L195_g041372</name>
</gene>
<evidence type="ECO:0000256" key="1">
    <source>
        <dbReference type="SAM" id="MobiDB-lite"/>
    </source>
</evidence>
<comment type="caution">
    <text evidence="3">The sequence shown here is derived from an EMBL/GenBank/DDBJ whole genome shotgun (WGS) entry which is preliminary data.</text>
</comment>
<dbReference type="Proteomes" id="UP000236291">
    <property type="component" value="Unassembled WGS sequence"/>
</dbReference>
<protein>
    <submittedName>
        <fullName evidence="3">Envelope-like protein</fullName>
    </submittedName>
</protein>
<feature type="compositionally biased region" description="Basic and acidic residues" evidence="1">
    <location>
        <begin position="171"/>
        <end position="184"/>
    </location>
</feature>
<feature type="domain" description="Putative plant transposon protein" evidence="2">
    <location>
        <begin position="227"/>
        <end position="345"/>
    </location>
</feature>
<dbReference type="InterPro" id="IPR046796">
    <property type="entry name" value="Transposase_32_dom"/>
</dbReference>
<feature type="region of interest" description="Disordered" evidence="1">
    <location>
        <begin position="119"/>
        <end position="184"/>
    </location>
</feature>
<organism evidence="3 4">
    <name type="scientific">Trifolium pratense</name>
    <name type="common">Red clover</name>
    <dbReference type="NCBI Taxonomy" id="57577"/>
    <lineage>
        <taxon>Eukaryota</taxon>
        <taxon>Viridiplantae</taxon>
        <taxon>Streptophyta</taxon>
        <taxon>Embryophyta</taxon>
        <taxon>Tracheophyta</taxon>
        <taxon>Spermatophyta</taxon>
        <taxon>Magnoliopsida</taxon>
        <taxon>eudicotyledons</taxon>
        <taxon>Gunneridae</taxon>
        <taxon>Pentapetalae</taxon>
        <taxon>rosids</taxon>
        <taxon>fabids</taxon>
        <taxon>Fabales</taxon>
        <taxon>Fabaceae</taxon>
        <taxon>Papilionoideae</taxon>
        <taxon>50 kb inversion clade</taxon>
        <taxon>NPAAA clade</taxon>
        <taxon>Hologalegina</taxon>
        <taxon>IRL clade</taxon>
        <taxon>Trifolieae</taxon>
        <taxon>Trifolium</taxon>
    </lineage>
</organism>
<dbReference type="EMBL" id="ASHM01048419">
    <property type="protein sequence ID" value="PNX85304.1"/>
    <property type="molecule type" value="Genomic_DNA"/>
</dbReference>
<reference evidence="3 4" key="1">
    <citation type="journal article" date="2014" name="Am. J. Bot.">
        <title>Genome assembly and annotation for red clover (Trifolium pratense; Fabaceae).</title>
        <authorList>
            <person name="Istvanek J."/>
            <person name="Jaros M."/>
            <person name="Krenek A."/>
            <person name="Repkova J."/>
        </authorList>
    </citation>
    <scope>NUCLEOTIDE SEQUENCE [LARGE SCALE GENOMIC DNA]</scope>
    <source>
        <strain evidence="4">cv. Tatra</strain>
        <tissue evidence="3">Young leaves</tissue>
    </source>
</reference>
<evidence type="ECO:0000313" key="3">
    <source>
        <dbReference type="EMBL" id="PNX85304.1"/>
    </source>
</evidence>
<feature type="non-terminal residue" evidence="3">
    <location>
        <position position="1"/>
    </location>
</feature>
<evidence type="ECO:0000313" key="4">
    <source>
        <dbReference type="Proteomes" id="UP000236291"/>
    </source>
</evidence>
<sequence length="407" mass="44885">NFENLNEETVKDSETLGLENNMTTGILEKTVIRESPDIVIIPHEEKAAETTTTGNVSNGDTVVVSQSDETLKNVSEYCESAEKNNKADLNLIDVDNLNYRESHDEKTLAPIAKRLRSNYGKGIATSSQKTNTSSKVKKTSNPAKKPVNFGPPRSASKVNVSFAKGKKSSKRKEPLSSDSEFKEEAVKVTTGGSSRKTVKGKKVPLNVYFAPLDNMSFHFEDAAGLLKTVKDLGSCYEKLVKEFFINIGEDCYDSENPEYRKVCVRGRCTEFSPAIVNDLLDRSTNGVHKMKVSNDEIFQTFTNNQVRKWPGKTVSAKLIAKNALLNKIGVTNWVPTSHTSEVSIDICTPADVPCDREADLSFDYKLFEGSTSKALEEKKPSVDCVIQTLQAEVDEEGGMKDDGVDVQ</sequence>
<dbReference type="Pfam" id="PF20167">
    <property type="entry name" value="Transposase_32"/>
    <property type="match status" value="1"/>
</dbReference>
<feature type="compositionally biased region" description="Low complexity" evidence="1">
    <location>
        <begin position="125"/>
        <end position="134"/>
    </location>
</feature>